<dbReference type="Proteomes" id="UP000194632">
    <property type="component" value="Unassembled WGS sequence"/>
</dbReference>
<gene>
    <name evidence="4" type="ORF">CA982_19790</name>
</gene>
<comment type="caution">
    <text evidence="4">The sequence shown here is derived from an EMBL/GenBank/DDBJ whole genome shotgun (WGS) entry which is preliminary data.</text>
</comment>
<dbReference type="NCBIfam" id="TIGR00732">
    <property type="entry name" value="dprA"/>
    <property type="match status" value="1"/>
</dbReference>
<name>A0A243Q693_9ACTN</name>
<feature type="domain" description="DprA winged helix" evidence="3">
    <location>
        <begin position="319"/>
        <end position="376"/>
    </location>
</feature>
<dbReference type="Pfam" id="PF02481">
    <property type="entry name" value="DNA_processg_A"/>
    <property type="match status" value="1"/>
</dbReference>
<dbReference type="InterPro" id="IPR003488">
    <property type="entry name" value="DprA"/>
</dbReference>
<dbReference type="Pfam" id="PF17782">
    <property type="entry name" value="WHD_DprA"/>
    <property type="match status" value="1"/>
</dbReference>
<dbReference type="SUPFAM" id="SSF102405">
    <property type="entry name" value="MCP/YpsA-like"/>
    <property type="match status" value="1"/>
</dbReference>
<dbReference type="STRING" id="417102.CA982_19790"/>
<dbReference type="Gene3D" id="1.10.10.10">
    <property type="entry name" value="Winged helix-like DNA-binding domain superfamily/Winged helix DNA-binding domain"/>
    <property type="match status" value="1"/>
</dbReference>
<dbReference type="InterPro" id="IPR057666">
    <property type="entry name" value="DrpA_SLOG"/>
</dbReference>
<organism evidence="4 5">
    <name type="scientific">Gordonia lacunae</name>
    <dbReference type="NCBI Taxonomy" id="417102"/>
    <lineage>
        <taxon>Bacteria</taxon>
        <taxon>Bacillati</taxon>
        <taxon>Actinomycetota</taxon>
        <taxon>Actinomycetes</taxon>
        <taxon>Mycobacteriales</taxon>
        <taxon>Gordoniaceae</taxon>
        <taxon>Gordonia</taxon>
    </lineage>
</organism>
<dbReference type="AlphaFoldDB" id="A0A243Q693"/>
<dbReference type="PANTHER" id="PTHR43022">
    <property type="entry name" value="PROTEIN SMF"/>
    <property type="match status" value="1"/>
</dbReference>
<sequence length="381" mass="38955">MTATRPRPSRSPESTAWAYLARVAEPPSAAVIMLVDDIGAVEAASAIRRRIVPPGHDAVLAATAARCDSDCATEDLDTAERIGARLVTRADPEWPAWSLLALGQADTAARGGEPLALWVRGPARLDDLAAASVALIGSRAASSYGEHVTQTLASGLSAEGFAVLSGGAFGIDGAAHRSVVAAGGVTAAVMACGIDRDYPASHSSLLTAIARTGAVISEYPPGTTAAKHRFLTRNRLVAAMSGATVVVEAGRRSGAANTAAWARKLGRPLGAVPGPVTSATSVGCHRMIADELAVLVSDVASIVNLVRPDGGGDIGRGRAKPTDGLDAEQLRVHDAIPGRGGVAIDEIAFAAGLDIGVVRSALAHLDVKGYVQNVDGRWRLA</sequence>
<evidence type="ECO:0000259" key="3">
    <source>
        <dbReference type="Pfam" id="PF17782"/>
    </source>
</evidence>
<dbReference type="Gene3D" id="3.40.50.450">
    <property type="match status" value="1"/>
</dbReference>
<dbReference type="InterPro" id="IPR036388">
    <property type="entry name" value="WH-like_DNA-bd_sf"/>
</dbReference>
<evidence type="ECO:0000259" key="2">
    <source>
        <dbReference type="Pfam" id="PF02481"/>
    </source>
</evidence>
<proteinExistence type="inferred from homology"/>
<keyword evidence="5" id="KW-1185">Reference proteome</keyword>
<comment type="similarity">
    <text evidence="1">Belongs to the DprA/Smf family.</text>
</comment>
<evidence type="ECO:0000256" key="1">
    <source>
        <dbReference type="ARBA" id="ARBA00006525"/>
    </source>
</evidence>
<evidence type="ECO:0000313" key="4">
    <source>
        <dbReference type="EMBL" id="OUC76936.1"/>
    </source>
</evidence>
<feature type="domain" description="Smf/DprA SLOG" evidence="2">
    <location>
        <begin position="86"/>
        <end position="305"/>
    </location>
</feature>
<dbReference type="GO" id="GO:0009294">
    <property type="term" value="P:DNA-mediated transformation"/>
    <property type="evidence" value="ECO:0007669"/>
    <property type="project" value="InterPro"/>
</dbReference>
<reference evidence="4 5" key="1">
    <citation type="submission" date="2017-05" db="EMBL/GenBank/DDBJ databases">
        <title>Biotechnological potential of actinobacteria isolated from South African environments.</title>
        <authorList>
            <person name="Le Roes-Hill M."/>
            <person name="Prins A."/>
            <person name="Durrell K.A."/>
        </authorList>
    </citation>
    <scope>NUCLEOTIDE SEQUENCE [LARGE SCALE GENOMIC DNA]</scope>
    <source>
        <strain evidence="4">BS2</strain>
    </source>
</reference>
<dbReference type="InterPro" id="IPR041614">
    <property type="entry name" value="DprA_WH"/>
</dbReference>
<dbReference type="PANTHER" id="PTHR43022:SF1">
    <property type="entry name" value="PROTEIN SMF"/>
    <property type="match status" value="1"/>
</dbReference>
<accession>A0A243Q693</accession>
<evidence type="ECO:0000313" key="5">
    <source>
        <dbReference type="Proteomes" id="UP000194632"/>
    </source>
</evidence>
<dbReference type="EMBL" id="NGFO01000026">
    <property type="protein sequence ID" value="OUC76936.1"/>
    <property type="molecule type" value="Genomic_DNA"/>
</dbReference>
<dbReference type="OrthoDB" id="9785707at2"/>
<protein>
    <submittedName>
        <fullName evidence="4">DNA protecting protein DprA</fullName>
    </submittedName>
</protein>